<evidence type="ECO:0000256" key="2">
    <source>
        <dbReference type="ARBA" id="ARBA00008520"/>
    </source>
</evidence>
<dbReference type="EMBL" id="CP002659">
    <property type="protein sequence ID" value="AEC02093.1"/>
    <property type="molecule type" value="Genomic_DNA"/>
</dbReference>
<gene>
    <name evidence="4" type="ordered locus">Spico_0869</name>
</gene>
<dbReference type="eggNOG" id="COG1653">
    <property type="taxonomic scope" value="Bacteria"/>
</dbReference>
<organism evidence="4 5">
    <name type="scientific">Parasphaerochaeta coccoides (strain ATCC BAA-1237 / DSM 17374 / SPN1)</name>
    <name type="common">Sphaerochaeta coccoides</name>
    <dbReference type="NCBI Taxonomy" id="760011"/>
    <lineage>
        <taxon>Bacteria</taxon>
        <taxon>Pseudomonadati</taxon>
        <taxon>Spirochaetota</taxon>
        <taxon>Spirochaetia</taxon>
        <taxon>Spirochaetales</taxon>
        <taxon>Sphaerochaetaceae</taxon>
        <taxon>Parasphaerochaeta</taxon>
    </lineage>
</organism>
<dbReference type="Gene3D" id="3.40.190.10">
    <property type="entry name" value="Periplasmic binding protein-like II"/>
    <property type="match status" value="2"/>
</dbReference>
<dbReference type="KEGG" id="scc:Spico_0869"/>
<keyword evidence="5" id="KW-1185">Reference proteome</keyword>
<evidence type="ECO:0000313" key="4">
    <source>
        <dbReference type="EMBL" id="AEC02093.1"/>
    </source>
</evidence>
<evidence type="ECO:0000256" key="1">
    <source>
        <dbReference type="ARBA" id="ARBA00004418"/>
    </source>
</evidence>
<name>F4GHY0_PARC1</name>
<comment type="subcellular location">
    <subcellularLocation>
        <location evidence="1">Periplasm</location>
    </subcellularLocation>
</comment>
<protein>
    <submittedName>
        <fullName evidence="4">Extracellular solute-binding protein family 1</fullName>
    </submittedName>
</protein>
<dbReference type="PANTHER" id="PTHR43649">
    <property type="entry name" value="ARABINOSE-BINDING PROTEIN-RELATED"/>
    <property type="match status" value="1"/>
</dbReference>
<dbReference type="OrthoDB" id="9764112at2"/>
<dbReference type="AlphaFoldDB" id="F4GHY0"/>
<evidence type="ECO:0000256" key="3">
    <source>
        <dbReference type="SAM" id="SignalP"/>
    </source>
</evidence>
<proteinExistence type="inferred from homology"/>
<evidence type="ECO:0000313" key="5">
    <source>
        <dbReference type="Proteomes" id="UP000007939"/>
    </source>
</evidence>
<reference evidence="5" key="1">
    <citation type="submission" date="2011-04" db="EMBL/GenBank/DDBJ databases">
        <title>The complete genome of Spirochaeta coccoides DSM 17374.</title>
        <authorList>
            <person name="Lucas S."/>
            <person name="Copeland A."/>
            <person name="Lapidus A."/>
            <person name="Bruce D."/>
            <person name="Goodwin L."/>
            <person name="Pitluck S."/>
            <person name="Peters L."/>
            <person name="Kyrpides N."/>
            <person name="Mavromatis K."/>
            <person name="Pagani I."/>
            <person name="Ivanova N."/>
            <person name="Ovchinnikova G."/>
            <person name="Lu M."/>
            <person name="Detter J.C."/>
            <person name="Tapia R."/>
            <person name="Han C."/>
            <person name="Land M."/>
            <person name="Hauser L."/>
            <person name="Markowitz V."/>
            <person name="Cheng J.-F."/>
            <person name="Hugenholtz P."/>
            <person name="Woyke T."/>
            <person name="Wu D."/>
            <person name="Spring S."/>
            <person name="Schroeder M."/>
            <person name="Brambilla E."/>
            <person name="Klenk H.-P."/>
            <person name="Eisen J.A."/>
        </authorList>
    </citation>
    <scope>NUCLEOTIDE SEQUENCE [LARGE SCALE GENOMIC DNA]</scope>
    <source>
        <strain evidence="5">ATCC BAA-1237 / DSM 17374 / SPN1</strain>
    </source>
</reference>
<dbReference type="GO" id="GO:0042597">
    <property type="term" value="C:periplasmic space"/>
    <property type="evidence" value="ECO:0007669"/>
    <property type="project" value="UniProtKB-SubCell"/>
</dbReference>
<dbReference type="Proteomes" id="UP000007939">
    <property type="component" value="Chromosome"/>
</dbReference>
<dbReference type="InterPro" id="IPR006059">
    <property type="entry name" value="SBP"/>
</dbReference>
<dbReference type="InterPro" id="IPR050490">
    <property type="entry name" value="Bact_solute-bd_prot1"/>
</dbReference>
<dbReference type="Pfam" id="PF13416">
    <property type="entry name" value="SBP_bac_8"/>
    <property type="match status" value="1"/>
</dbReference>
<dbReference type="PANTHER" id="PTHR43649:SF11">
    <property type="entry name" value="ABC TRANSPORTER SUBSTRATE-BINDING PROTEIN YESO-RELATED"/>
    <property type="match status" value="1"/>
</dbReference>
<dbReference type="HOGENOM" id="CLU_031285_5_0_12"/>
<comment type="similarity">
    <text evidence="2">Belongs to the bacterial solute-binding protein 1 family.</text>
</comment>
<dbReference type="SUPFAM" id="SSF53850">
    <property type="entry name" value="Periplasmic binding protein-like II"/>
    <property type="match status" value="1"/>
</dbReference>
<dbReference type="RefSeq" id="WP_013739489.1">
    <property type="nucleotide sequence ID" value="NC_015436.1"/>
</dbReference>
<reference evidence="4 5" key="2">
    <citation type="journal article" date="2012" name="Stand. Genomic Sci.">
        <title>Complete genome sequence of the termite hindgut bacterium Spirochaeta coccoides type strain (SPN1(T)), reclassification in the genus Sphaerochaeta as Sphaerochaeta coccoides comb. nov. and emendations of the family Spirochaetaceae and the genus Sphaerochaeta.</title>
        <authorList>
            <person name="Abt B."/>
            <person name="Han C."/>
            <person name="Scheuner C."/>
            <person name="Lu M."/>
            <person name="Lapidus A."/>
            <person name="Nolan M."/>
            <person name="Lucas S."/>
            <person name="Hammon N."/>
            <person name="Deshpande S."/>
            <person name="Cheng J.F."/>
            <person name="Tapia R."/>
            <person name="Goodwin L.A."/>
            <person name="Pitluck S."/>
            <person name="Liolios K."/>
            <person name="Pagani I."/>
            <person name="Ivanova N."/>
            <person name="Mavromatis K."/>
            <person name="Mikhailova N."/>
            <person name="Huntemann M."/>
            <person name="Pati A."/>
            <person name="Chen A."/>
            <person name="Palaniappan K."/>
            <person name="Land M."/>
            <person name="Hauser L."/>
            <person name="Brambilla E.M."/>
            <person name="Rohde M."/>
            <person name="Spring S."/>
            <person name="Gronow S."/>
            <person name="Goker M."/>
            <person name="Woyke T."/>
            <person name="Bristow J."/>
            <person name="Eisen J.A."/>
            <person name="Markowitz V."/>
            <person name="Hugenholtz P."/>
            <person name="Kyrpides N.C."/>
            <person name="Klenk H.P."/>
            <person name="Detter J.C."/>
        </authorList>
    </citation>
    <scope>NUCLEOTIDE SEQUENCE [LARGE SCALE GENOMIC DNA]</scope>
    <source>
        <strain evidence="5">ATCC BAA-1237 / DSM 17374 / SPN1</strain>
    </source>
</reference>
<keyword evidence="3" id="KW-0732">Signal</keyword>
<feature type="chain" id="PRO_5003313788" evidence="3">
    <location>
        <begin position="24"/>
        <end position="429"/>
    </location>
</feature>
<accession>F4GHY0</accession>
<dbReference type="STRING" id="760011.Spico_0869"/>
<feature type="signal peptide" evidence="3">
    <location>
        <begin position="1"/>
        <end position="23"/>
    </location>
</feature>
<sequence>MRKARIVISLVVVLLLVPAFVFAQGARESAAQTTMRLAWWGNPTRDAKTYAAIDAYTAANPKVTIEPETTGWAGYWDKMNTQAAAGNLPDLMQHDYAYMLQWVTRNQLKDLTPYVNSGVINLSKVADANLSGGRVGGKLYGISLGSNAVCVIYDKALLDQIGISFDDTTWTLADFERISLEVYRKTGVKTLPFFTTDPKVGFDNLIRQTGNPFFAPDGKSLGFTDTTVLREFFAVQLRLLDAGALVSPEIAFVTVSPDEGEFAKRTSWVTYGWSNQVVAEQAAAGRPVEIALMPRIDGSQRPGTFLKPSMFFSIPVSASNPDEAARFLNFFLNDIELNNTVLLGERGVPIPDDVRDAMSQVVDPVNKQIFAFISKASQHSSAIDPPDPAPAGEVLKLFRDVTQEILGKRVSVDAGVAKIMADANAILAR</sequence>